<dbReference type="InterPro" id="IPR027417">
    <property type="entry name" value="P-loop_NTPase"/>
</dbReference>
<dbReference type="OrthoDB" id="6512918at2759"/>
<gene>
    <name evidence="5" type="ORF">BJ508DRAFT_417113</name>
</gene>
<feature type="domain" description="ABC transporter" evidence="4">
    <location>
        <begin position="24"/>
        <end position="249"/>
    </location>
</feature>
<reference evidence="5 6" key="1">
    <citation type="journal article" date="2018" name="Nat. Ecol. Evol.">
        <title>Pezizomycetes genomes reveal the molecular basis of ectomycorrhizal truffle lifestyle.</title>
        <authorList>
            <person name="Murat C."/>
            <person name="Payen T."/>
            <person name="Noel B."/>
            <person name="Kuo A."/>
            <person name="Morin E."/>
            <person name="Chen J."/>
            <person name="Kohler A."/>
            <person name="Krizsan K."/>
            <person name="Balestrini R."/>
            <person name="Da Silva C."/>
            <person name="Montanini B."/>
            <person name="Hainaut M."/>
            <person name="Levati E."/>
            <person name="Barry K.W."/>
            <person name="Belfiori B."/>
            <person name="Cichocki N."/>
            <person name="Clum A."/>
            <person name="Dockter R.B."/>
            <person name="Fauchery L."/>
            <person name="Guy J."/>
            <person name="Iotti M."/>
            <person name="Le Tacon F."/>
            <person name="Lindquist E.A."/>
            <person name="Lipzen A."/>
            <person name="Malagnac F."/>
            <person name="Mello A."/>
            <person name="Molinier V."/>
            <person name="Miyauchi S."/>
            <person name="Poulain J."/>
            <person name="Riccioni C."/>
            <person name="Rubini A."/>
            <person name="Sitrit Y."/>
            <person name="Splivallo R."/>
            <person name="Traeger S."/>
            <person name="Wang M."/>
            <person name="Zifcakova L."/>
            <person name="Wipf D."/>
            <person name="Zambonelli A."/>
            <person name="Paolocci F."/>
            <person name="Nowrousian M."/>
            <person name="Ottonello S."/>
            <person name="Baldrian P."/>
            <person name="Spatafora J.W."/>
            <person name="Henrissat B."/>
            <person name="Nagy L.G."/>
            <person name="Aury J.M."/>
            <person name="Wincker P."/>
            <person name="Grigoriev I.V."/>
            <person name="Bonfante P."/>
            <person name="Martin F.M."/>
        </authorList>
    </citation>
    <scope>NUCLEOTIDE SEQUENCE [LARGE SCALE GENOMIC DNA]</scope>
    <source>
        <strain evidence="5 6">RN42</strain>
    </source>
</reference>
<dbReference type="STRING" id="1160509.A0A3N4HW31"/>
<dbReference type="SMART" id="SM00382">
    <property type="entry name" value="AAA"/>
    <property type="match status" value="1"/>
</dbReference>
<dbReference type="InterPro" id="IPR003439">
    <property type="entry name" value="ABC_transporter-like_ATP-bd"/>
</dbReference>
<accession>A0A3N4HW31</accession>
<dbReference type="PANTHER" id="PTHR43158:SF2">
    <property type="entry name" value="SKFA PEPTIDE EXPORT ATP-BINDING PROTEIN SKFE"/>
    <property type="match status" value="1"/>
</dbReference>
<dbReference type="Gene3D" id="3.40.50.300">
    <property type="entry name" value="P-loop containing nucleotide triphosphate hydrolases"/>
    <property type="match status" value="1"/>
</dbReference>
<evidence type="ECO:0000256" key="2">
    <source>
        <dbReference type="ARBA" id="ARBA00022840"/>
    </source>
</evidence>
<evidence type="ECO:0000256" key="3">
    <source>
        <dbReference type="SAM" id="MobiDB-lite"/>
    </source>
</evidence>
<dbReference type="GO" id="GO:0016887">
    <property type="term" value="F:ATP hydrolysis activity"/>
    <property type="evidence" value="ECO:0007669"/>
    <property type="project" value="InterPro"/>
</dbReference>
<dbReference type="EMBL" id="ML119727">
    <property type="protein sequence ID" value="RPA77407.1"/>
    <property type="molecule type" value="Genomic_DNA"/>
</dbReference>
<dbReference type="Pfam" id="PF00005">
    <property type="entry name" value="ABC_tran"/>
    <property type="match status" value="1"/>
</dbReference>
<evidence type="ECO:0000313" key="6">
    <source>
        <dbReference type="Proteomes" id="UP000275078"/>
    </source>
</evidence>
<dbReference type="AlphaFoldDB" id="A0A3N4HW31"/>
<evidence type="ECO:0000313" key="5">
    <source>
        <dbReference type="EMBL" id="RPA77407.1"/>
    </source>
</evidence>
<feature type="region of interest" description="Disordered" evidence="3">
    <location>
        <begin position="1"/>
        <end position="21"/>
    </location>
</feature>
<dbReference type="GO" id="GO:0005524">
    <property type="term" value="F:ATP binding"/>
    <property type="evidence" value="ECO:0007669"/>
    <property type="project" value="UniProtKB-KW"/>
</dbReference>
<dbReference type="InterPro" id="IPR003593">
    <property type="entry name" value="AAA+_ATPase"/>
</dbReference>
<dbReference type="PANTHER" id="PTHR43158">
    <property type="entry name" value="SKFA PEPTIDE EXPORT ATP-BINDING PROTEIN SKFE"/>
    <property type="match status" value="1"/>
</dbReference>
<dbReference type="FunFam" id="3.40.50.300:FF:001332">
    <property type="entry name" value="Similar to ABC transporter"/>
    <property type="match status" value="1"/>
</dbReference>
<keyword evidence="1" id="KW-0547">Nucleotide-binding</keyword>
<proteinExistence type="predicted"/>
<protein>
    <submittedName>
        <fullName evidence="5">ABC transporter</fullName>
    </submittedName>
</protein>
<dbReference type="PROSITE" id="PS50893">
    <property type="entry name" value="ABC_TRANSPORTER_2"/>
    <property type="match status" value="1"/>
</dbReference>
<keyword evidence="6" id="KW-1185">Reference proteome</keyword>
<dbReference type="Proteomes" id="UP000275078">
    <property type="component" value="Unassembled WGS sequence"/>
</dbReference>
<organism evidence="5 6">
    <name type="scientific">Ascobolus immersus RN42</name>
    <dbReference type="NCBI Taxonomy" id="1160509"/>
    <lineage>
        <taxon>Eukaryota</taxon>
        <taxon>Fungi</taxon>
        <taxon>Dikarya</taxon>
        <taxon>Ascomycota</taxon>
        <taxon>Pezizomycotina</taxon>
        <taxon>Pezizomycetes</taxon>
        <taxon>Pezizales</taxon>
        <taxon>Ascobolaceae</taxon>
        <taxon>Ascobolus</taxon>
    </lineage>
</organism>
<evidence type="ECO:0000256" key="1">
    <source>
        <dbReference type="ARBA" id="ARBA00022741"/>
    </source>
</evidence>
<dbReference type="SUPFAM" id="SSF52540">
    <property type="entry name" value="P-loop containing nucleoside triphosphate hydrolases"/>
    <property type="match status" value="1"/>
</dbReference>
<sequence length="297" mass="33199">MSKPTQVSADPTGNSSLPQTAPNITINNLVYKFPNGTPGLKNFNLNLPPKSRTLLIGANGAGKTTLLRLLAGKHLAPNGDIRIGGVDPFKEGLEGVTYLGLEWVLNPIVRTDISVTELLNSVGGTFYPERRAHLIKILDIDETWRMSMCSDGERRRVQLAMGLLRPWSILLLDEVTVDLDVLARARFLDFLKTETETRECTVVYATHVMDGLGGWPSHLVRLTLGECRFFGSMEEVEARWGQQVIQEEGGKKLRVWERNSGLLEVVLKWLREDIEERGQRGIGPKQVGRDEDDGLHY</sequence>
<keyword evidence="2" id="KW-0067">ATP-binding</keyword>
<name>A0A3N4HW31_ASCIM</name>
<evidence type="ECO:0000259" key="4">
    <source>
        <dbReference type="PROSITE" id="PS50893"/>
    </source>
</evidence>